<dbReference type="Proteomes" id="UP000095143">
    <property type="component" value="Unassembled WGS sequence"/>
</dbReference>
<keyword evidence="1" id="KW-0732">Signal</keyword>
<dbReference type="RefSeq" id="WP_065987095.1">
    <property type="nucleotide sequence ID" value="NZ_MDEN01000053.1"/>
</dbReference>
<comment type="caution">
    <text evidence="2">The sequence shown here is derived from an EMBL/GenBank/DDBJ whole genome shotgun (WGS) entry which is preliminary data.</text>
</comment>
<dbReference type="AlphaFoldDB" id="A0A1C2ECP5"/>
<evidence type="ECO:0000313" key="3">
    <source>
        <dbReference type="Proteomes" id="UP000095143"/>
    </source>
</evidence>
<sequence length="158" mass="17616">MRQFAALALFLSLNAFAQDAPQPIAKWTLLDQFDKAYTLDDQAQVLLIARSMAAAKMVNAALEDNPEGYLEQRHVVYVADIEKMPSLVKMVAVPAMRSAKYRILLDREARVASAYDGDRDTVQWLTLKNGAVVRQERFSDGEQLKQAIAKLGSQSASR</sequence>
<evidence type="ECO:0008006" key="4">
    <source>
        <dbReference type="Google" id="ProtNLM"/>
    </source>
</evidence>
<feature type="signal peptide" evidence="1">
    <location>
        <begin position="1"/>
        <end position="17"/>
    </location>
</feature>
<reference evidence="2 3" key="1">
    <citation type="submission" date="2016-08" db="EMBL/GenBank/DDBJ databases">
        <title>Whole genome sequence of Pseudomonas graminis strain UASWS1507, a potential biological control agent for agriculture.</title>
        <authorList>
            <person name="Crovadore J."/>
            <person name="Calmin G."/>
            <person name="Chablais R."/>
            <person name="Cochard B."/>
            <person name="Lefort F."/>
        </authorList>
    </citation>
    <scope>NUCLEOTIDE SEQUENCE [LARGE SCALE GENOMIC DNA]</scope>
    <source>
        <strain evidence="2 3">UASWS1507</strain>
    </source>
</reference>
<accession>A0A1C2ECP5</accession>
<feature type="chain" id="PRO_5008660427" description="FAD/FMN-containing dehydrogenase" evidence="1">
    <location>
        <begin position="18"/>
        <end position="158"/>
    </location>
</feature>
<protein>
    <recommendedName>
        <fullName evidence="4">FAD/FMN-containing dehydrogenase</fullName>
    </recommendedName>
</protein>
<dbReference type="OrthoDB" id="5786920at2"/>
<dbReference type="EMBL" id="MDEN01000053">
    <property type="protein sequence ID" value="OCX24844.1"/>
    <property type="molecule type" value="Genomic_DNA"/>
</dbReference>
<evidence type="ECO:0000256" key="1">
    <source>
        <dbReference type="SAM" id="SignalP"/>
    </source>
</evidence>
<gene>
    <name evidence="2" type="ORF">BBI10_04310</name>
</gene>
<evidence type="ECO:0000313" key="2">
    <source>
        <dbReference type="EMBL" id="OCX24844.1"/>
    </source>
</evidence>
<name>A0A1C2ECP5_9PSED</name>
<organism evidence="2 3">
    <name type="scientific">Pseudomonas graminis</name>
    <dbReference type="NCBI Taxonomy" id="158627"/>
    <lineage>
        <taxon>Bacteria</taxon>
        <taxon>Pseudomonadati</taxon>
        <taxon>Pseudomonadota</taxon>
        <taxon>Gammaproteobacteria</taxon>
        <taxon>Pseudomonadales</taxon>
        <taxon>Pseudomonadaceae</taxon>
        <taxon>Pseudomonas</taxon>
    </lineage>
</organism>
<proteinExistence type="predicted"/>